<dbReference type="InterPro" id="IPR013083">
    <property type="entry name" value="Znf_RING/FYVE/PHD"/>
</dbReference>
<evidence type="ECO:0000256" key="4">
    <source>
        <dbReference type="ARBA" id="ARBA00012251"/>
    </source>
</evidence>
<accession>A0A8E2J7J7</accession>
<evidence type="ECO:0000256" key="2">
    <source>
        <dbReference type="ARBA" id="ARBA00004167"/>
    </source>
</evidence>
<keyword evidence="19" id="KW-1185">Reference proteome</keyword>
<evidence type="ECO:0000256" key="3">
    <source>
        <dbReference type="ARBA" id="ARBA00004906"/>
    </source>
</evidence>
<evidence type="ECO:0000256" key="1">
    <source>
        <dbReference type="ARBA" id="ARBA00001798"/>
    </source>
</evidence>
<dbReference type="SMART" id="SM00647">
    <property type="entry name" value="IBR"/>
    <property type="match status" value="2"/>
</dbReference>
<dbReference type="CDD" id="cd20341">
    <property type="entry name" value="BRcat_RBR_RNF14"/>
    <property type="match status" value="1"/>
</dbReference>
<dbReference type="InterPro" id="IPR031127">
    <property type="entry name" value="E3_UB_ligase_RBR"/>
</dbReference>
<dbReference type="Pfam" id="PF01485">
    <property type="entry name" value="IBR"/>
    <property type="match status" value="1"/>
</dbReference>
<dbReference type="SMART" id="SM00591">
    <property type="entry name" value="RWD"/>
    <property type="match status" value="1"/>
</dbReference>
<dbReference type="EMBL" id="KV722330">
    <property type="protein sequence ID" value="OCH96590.1"/>
    <property type="molecule type" value="Genomic_DNA"/>
</dbReference>
<protein>
    <recommendedName>
        <fullName evidence="4">RBR-type E3 ubiquitin transferase</fullName>
        <ecNumber evidence="4">2.3.2.31</ecNumber>
    </recommendedName>
</protein>
<reference evidence="18 19" key="1">
    <citation type="submission" date="2016-07" db="EMBL/GenBank/DDBJ databases">
        <title>Draft genome of the white-rot fungus Obba rivulosa 3A-2.</title>
        <authorList>
            <consortium name="DOE Joint Genome Institute"/>
            <person name="Miettinen O."/>
            <person name="Riley R."/>
            <person name="Acob R."/>
            <person name="Barry K."/>
            <person name="Cullen D."/>
            <person name="De Vries R."/>
            <person name="Hainaut M."/>
            <person name="Hatakka A."/>
            <person name="Henrissat B."/>
            <person name="Hilden K."/>
            <person name="Kuo R."/>
            <person name="Labutti K."/>
            <person name="Lipzen A."/>
            <person name="Makela M.R."/>
            <person name="Sandor L."/>
            <person name="Spatafora J.W."/>
            <person name="Grigoriev I.V."/>
            <person name="Hibbett D.S."/>
        </authorList>
    </citation>
    <scope>NUCLEOTIDE SEQUENCE [LARGE SCALE GENOMIC DNA]</scope>
    <source>
        <strain evidence="18 19">3A-2</strain>
    </source>
</reference>
<keyword evidence="5" id="KW-0808">Transferase</keyword>
<evidence type="ECO:0000256" key="5">
    <source>
        <dbReference type="ARBA" id="ARBA00022679"/>
    </source>
</evidence>
<dbReference type="SUPFAM" id="SSF57850">
    <property type="entry name" value="RING/U-box"/>
    <property type="match status" value="3"/>
</dbReference>
<evidence type="ECO:0000256" key="12">
    <source>
        <dbReference type="ARBA" id="ARBA00022989"/>
    </source>
</evidence>
<dbReference type="InterPro" id="IPR006575">
    <property type="entry name" value="RWD_dom"/>
</dbReference>
<dbReference type="AlphaFoldDB" id="A0A8E2J7J7"/>
<keyword evidence="11" id="KW-0862">Zinc</keyword>
<dbReference type="Gene3D" id="1.20.120.1750">
    <property type="match status" value="1"/>
</dbReference>
<keyword evidence="10" id="KW-0833">Ubl conjugation pathway</keyword>
<evidence type="ECO:0000256" key="11">
    <source>
        <dbReference type="ARBA" id="ARBA00022833"/>
    </source>
</evidence>
<dbReference type="CDD" id="cd23820">
    <property type="entry name" value="RWD_RNF14"/>
    <property type="match status" value="1"/>
</dbReference>
<evidence type="ECO:0000259" key="17">
    <source>
        <dbReference type="PROSITE" id="PS51873"/>
    </source>
</evidence>
<dbReference type="Gene3D" id="3.30.40.10">
    <property type="entry name" value="Zinc/RING finger domain, C3HC4 (zinc finger)"/>
    <property type="match status" value="1"/>
</dbReference>
<evidence type="ECO:0000313" key="19">
    <source>
        <dbReference type="Proteomes" id="UP000250043"/>
    </source>
</evidence>
<evidence type="ECO:0000256" key="8">
    <source>
        <dbReference type="ARBA" id="ARBA00022737"/>
    </source>
</evidence>
<keyword evidence="12" id="KW-1133">Transmembrane helix</keyword>
<dbReference type="PROSITE" id="PS51873">
    <property type="entry name" value="TRIAD"/>
    <property type="match status" value="1"/>
</dbReference>
<evidence type="ECO:0000256" key="13">
    <source>
        <dbReference type="ARBA" id="ARBA00023136"/>
    </source>
</evidence>
<evidence type="ECO:0000256" key="6">
    <source>
        <dbReference type="ARBA" id="ARBA00022692"/>
    </source>
</evidence>
<dbReference type="InterPro" id="IPR001841">
    <property type="entry name" value="Znf_RING"/>
</dbReference>
<keyword evidence="7" id="KW-0479">Metal-binding</keyword>
<dbReference type="GO" id="GO:0061630">
    <property type="term" value="F:ubiquitin protein ligase activity"/>
    <property type="evidence" value="ECO:0007669"/>
    <property type="project" value="UniProtKB-EC"/>
</dbReference>
<evidence type="ECO:0000256" key="10">
    <source>
        <dbReference type="ARBA" id="ARBA00022786"/>
    </source>
</evidence>
<dbReference type="InterPro" id="IPR044066">
    <property type="entry name" value="TRIAD_supradom"/>
</dbReference>
<dbReference type="SUPFAM" id="SSF54495">
    <property type="entry name" value="UBC-like"/>
    <property type="match status" value="1"/>
</dbReference>
<sequence>MPFTSVDGDRSLEECISLQQQELEVLDSIYPECIYRGNMNGIVKLEIPVELPETATLIIDGPNDASPAHALSPETVSPQTASISTLPPVLLEILLPASYPFCSPEILSVHATHSWFPFTSALQRKLLEMWQTGEEILYTWLECIRTGEFLDMFELSSAASGERVIRIPHAAPHLLLPLLTAYDKSTQLKTFCQNSYECQICLSSIKGARCILLSCSHVFCRACLENFWKLCIAEGDIGRVGCPDPQCVKALSEANEEEVRRVVTDEEVRRWKWLREKRMVEKDPTVVHCPMSFCQHPVPKAPNVEEGSGWERLRTCPQCSYSFCSYCKRTWHGPHTDCPISVTETFVREYLALPEDSPERAVMERRYGAKNIRRLVERYEEERANERWLEHSTTECPTCNVHVEKSFGCNHMTCAKCREHFCYRCGERLQASNPYVHFSTPGKRCFSKLFDFENIDDEWQPMEGFDAI</sequence>
<keyword evidence="13" id="KW-0472">Membrane</keyword>
<keyword evidence="8" id="KW-0677">Repeat</keyword>
<dbReference type="GO" id="GO:0005737">
    <property type="term" value="C:cytoplasm"/>
    <property type="evidence" value="ECO:0007669"/>
    <property type="project" value="UniProtKB-ARBA"/>
</dbReference>
<dbReference type="PROSITE" id="PS50089">
    <property type="entry name" value="ZF_RING_2"/>
    <property type="match status" value="1"/>
</dbReference>
<dbReference type="Proteomes" id="UP000250043">
    <property type="component" value="Unassembled WGS sequence"/>
</dbReference>
<evidence type="ECO:0000256" key="7">
    <source>
        <dbReference type="ARBA" id="ARBA00022723"/>
    </source>
</evidence>
<gene>
    <name evidence="18" type="ORF">OBBRIDRAFT_718161</name>
</gene>
<feature type="domain" description="RING-type" evidence="16">
    <location>
        <begin position="198"/>
        <end position="243"/>
    </location>
</feature>
<evidence type="ECO:0000313" key="18">
    <source>
        <dbReference type="EMBL" id="OCH96590.1"/>
    </source>
</evidence>
<dbReference type="Pfam" id="PF05773">
    <property type="entry name" value="RWD"/>
    <property type="match status" value="1"/>
</dbReference>
<dbReference type="Gene3D" id="3.10.110.10">
    <property type="entry name" value="Ubiquitin Conjugating Enzyme"/>
    <property type="match status" value="1"/>
</dbReference>
<comment type="pathway">
    <text evidence="3">Protein modification; protein ubiquitination.</text>
</comment>
<keyword evidence="6" id="KW-0812">Transmembrane</keyword>
<dbReference type="EC" id="2.3.2.31" evidence="4"/>
<proteinExistence type="inferred from homology"/>
<dbReference type="GO" id="GO:0031090">
    <property type="term" value="C:organelle membrane"/>
    <property type="evidence" value="ECO:0007669"/>
    <property type="project" value="UniProtKB-ARBA"/>
</dbReference>
<dbReference type="InterPro" id="IPR047548">
    <property type="entry name" value="Rcat_RBR_RNF14"/>
</dbReference>
<dbReference type="OrthoDB" id="1431934at2759"/>
<dbReference type="Pfam" id="PF22191">
    <property type="entry name" value="IBR_1"/>
    <property type="match status" value="1"/>
</dbReference>
<dbReference type="FunFam" id="3.30.40.10:FF:000051">
    <property type="entry name" value="RBR-type E3 ubiquitin transferase"/>
    <property type="match status" value="1"/>
</dbReference>
<dbReference type="PANTHER" id="PTHR11685">
    <property type="entry name" value="RBR FAMILY RING FINGER AND IBR DOMAIN-CONTAINING"/>
    <property type="match status" value="1"/>
</dbReference>
<name>A0A8E2J7J7_9APHY</name>
<dbReference type="InterPro" id="IPR002867">
    <property type="entry name" value="IBR_dom"/>
</dbReference>
<evidence type="ECO:0000259" key="16">
    <source>
        <dbReference type="PROSITE" id="PS50089"/>
    </source>
</evidence>
<dbReference type="GO" id="GO:0008270">
    <property type="term" value="F:zinc ion binding"/>
    <property type="evidence" value="ECO:0007669"/>
    <property type="project" value="UniProtKB-KW"/>
</dbReference>
<organism evidence="18 19">
    <name type="scientific">Obba rivulosa</name>
    <dbReference type="NCBI Taxonomy" id="1052685"/>
    <lineage>
        <taxon>Eukaryota</taxon>
        <taxon>Fungi</taxon>
        <taxon>Dikarya</taxon>
        <taxon>Basidiomycota</taxon>
        <taxon>Agaricomycotina</taxon>
        <taxon>Agaricomycetes</taxon>
        <taxon>Polyporales</taxon>
        <taxon>Gelatoporiaceae</taxon>
        <taxon>Obba</taxon>
    </lineage>
</organism>
<dbReference type="GO" id="GO:0016567">
    <property type="term" value="P:protein ubiquitination"/>
    <property type="evidence" value="ECO:0007669"/>
    <property type="project" value="InterPro"/>
</dbReference>
<comment type="catalytic activity">
    <reaction evidence="1">
        <text>[E2 ubiquitin-conjugating enzyme]-S-ubiquitinyl-L-cysteine + [acceptor protein]-L-lysine = [E2 ubiquitin-conjugating enzyme]-L-cysteine + [acceptor protein]-N(6)-ubiquitinyl-L-lysine.</text>
        <dbReference type="EC" id="2.3.2.31"/>
    </reaction>
</comment>
<keyword evidence="9 15" id="KW-0863">Zinc-finger</keyword>
<dbReference type="InterPro" id="IPR016135">
    <property type="entry name" value="UBQ-conjugating_enzyme/RWD"/>
</dbReference>
<comment type="subcellular location">
    <subcellularLocation>
        <location evidence="2">Membrane</location>
        <topology evidence="2">Single-pass membrane protein</topology>
    </subcellularLocation>
</comment>
<evidence type="ECO:0000256" key="9">
    <source>
        <dbReference type="ARBA" id="ARBA00022771"/>
    </source>
</evidence>
<comment type="similarity">
    <text evidence="14">Belongs to the RBR family. RNF14 subfamily.</text>
</comment>
<dbReference type="CDD" id="cd20354">
    <property type="entry name" value="Rcat_RBR_RNF14"/>
    <property type="match status" value="1"/>
</dbReference>
<evidence type="ECO:0000256" key="15">
    <source>
        <dbReference type="PROSITE-ProRule" id="PRU00175"/>
    </source>
</evidence>
<evidence type="ECO:0000256" key="14">
    <source>
        <dbReference type="ARBA" id="ARBA00044508"/>
    </source>
</evidence>
<feature type="domain" description="RING-type" evidence="17">
    <location>
        <begin position="194"/>
        <end position="449"/>
    </location>
</feature>
<dbReference type="PROSITE" id="PS00518">
    <property type="entry name" value="ZF_RING_1"/>
    <property type="match status" value="1"/>
</dbReference>
<dbReference type="InterPro" id="IPR017907">
    <property type="entry name" value="Znf_RING_CS"/>
</dbReference>